<protein>
    <submittedName>
        <fullName evidence="1">Uncharacterized protein</fullName>
    </submittedName>
</protein>
<proteinExistence type="predicted"/>
<evidence type="ECO:0000313" key="1">
    <source>
        <dbReference type="EMBL" id="GBM88955.1"/>
    </source>
</evidence>
<keyword evidence="2" id="KW-1185">Reference proteome</keyword>
<dbReference type="Proteomes" id="UP000499080">
    <property type="component" value="Unassembled WGS sequence"/>
</dbReference>
<accession>A0A4Y2JGD5</accession>
<name>A0A4Y2JGD5_ARAVE</name>
<sequence>MLNDASSCMTIPILLVKHKNCWECASGKSGATYSPDSAPSLCSKHLSGTMFCSENDVKTIVKNWLNGQDVNSARSCNTSWFCVQINA</sequence>
<gene>
    <name evidence="1" type="ORF">AVEN_269056_1</name>
</gene>
<dbReference type="EMBL" id="BGPR01003503">
    <property type="protein sequence ID" value="GBM88955.1"/>
    <property type="molecule type" value="Genomic_DNA"/>
</dbReference>
<evidence type="ECO:0000313" key="2">
    <source>
        <dbReference type="Proteomes" id="UP000499080"/>
    </source>
</evidence>
<dbReference type="AlphaFoldDB" id="A0A4Y2JGD5"/>
<comment type="caution">
    <text evidence="1">The sequence shown here is derived from an EMBL/GenBank/DDBJ whole genome shotgun (WGS) entry which is preliminary data.</text>
</comment>
<reference evidence="1 2" key="1">
    <citation type="journal article" date="2019" name="Sci. Rep.">
        <title>Orb-weaving spider Araneus ventricosus genome elucidates the spidroin gene catalogue.</title>
        <authorList>
            <person name="Kono N."/>
            <person name="Nakamura H."/>
            <person name="Ohtoshi R."/>
            <person name="Moran D.A.P."/>
            <person name="Shinohara A."/>
            <person name="Yoshida Y."/>
            <person name="Fujiwara M."/>
            <person name="Mori M."/>
            <person name="Tomita M."/>
            <person name="Arakawa K."/>
        </authorList>
    </citation>
    <scope>NUCLEOTIDE SEQUENCE [LARGE SCALE GENOMIC DNA]</scope>
</reference>
<organism evidence="1 2">
    <name type="scientific">Araneus ventricosus</name>
    <name type="common">Orbweaver spider</name>
    <name type="synonym">Epeira ventricosa</name>
    <dbReference type="NCBI Taxonomy" id="182803"/>
    <lineage>
        <taxon>Eukaryota</taxon>
        <taxon>Metazoa</taxon>
        <taxon>Ecdysozoa</taxon>
        <taxon>Arthropoda</taxon>
        <taxon>Chelicerata</taxon>
        <taxon>Arachnida</taxon>
        <taxon>Araneae</taxon>
        <taxon>Araneomorphae</taxon>
        <taxon>Entelegynae</taxon>
        <taxon>Araneoidea</taxon>
        <taxon>Araneidae</taxon>
        <taxon>Araneus</taxon>
    </lineage>
</organism>